<dbReference type="InterPro" id="IPR035976">
    <property type="entry name" value="Sushi/SCR/CCP_sf"/>
</dbReference>
<dbReference type="InterPro" id="IPR000436">
    <property type="entry name" value="Sushi_SCR_CCP_dom"/>
</dbReference>
<dbReference type="OrthoDB" id="9944172at2759"/>
<dbReference type="Pfam" id="PF00084">
    <property type="entry name" value="Sushi"/>
    <property type="match status" value="1"/>
</dbReference>
<dbReference type="EMBL" id="RJVU01022182">
    <property type="protein sequence ID" value="ROL50132.1"/>
    <property type="molecule type" value="Genomic_DNA"/>
</dbReference>
<dbReference type="Gene3D" id="2.20.28.230">
    <property type="match status" value="1"/>
</dbReference>
<evidence type="ECO:0000313" key="4">
    <source>
        <dbReference type="EMBL" id="ROL50132.1"/>
    </source>
</evidence>
<dbReference type="PANTHER" id="PTHR15060">
    <property type="entry name" value="INTERLEUKIN-15 RECEPTOR SUBUNIT ALPHA"/>
    <property type="match status" value="1"/>
</dbReference>
<accession>A0A3N0YVB2</accession>
<protein>
    <recommendedName>
        <fullName evidence="3">Sushi domain-containing protein</fullName>
    </recommendedName>
</protein>
<keyword evidence="1" id="KW-1015">Disulfide bond</keyword>
<dbReference type="PROSITE" id="PS50923">
    <property type="entry name" value="SUSHI"/>
    <property type="match status" value="1"/>
</dbReference>
<name>A0A3N0YVB2_ANAGA</name>
<dbReference type="InterPro" id="IPR042372">
    <property type="entry name" value="IL15RA"/>
</dbReference>
<evidence type="ECO:0000256" key="2">
    <source>
        <dbReference type="PROSITE-ProRule" id="PRU00302"/>
    </source>
</evidence>
<evidence type="ECO:0000313" key="5">
    <source>
        <dbReference type="Proteomes" id="UP000281406"/>
    </source>
</evidence>
<organism evidence="4 5">
    <name type="scientific">Anabarilius grahami</name>
    <name type="common">Kanglang fish</name>
    <name type="synonym">Barilius grahami</name>
    <dbReference type="NCBI Taxonomy" id="495550"/>
    <lineage>
        <taxon>Eukaryota</taxon>
        <taxon>Metazoa</taxon>
        <taxon>Chordata</taxon>
        <taxon>Craniata</taxon>
        <taxon>Vertebrata</taxon>
        <taxon>Euteleostomi</taxon>
        <taxon>Actinopterygii</taxon>
        <taxon>Neopterygii</taxon>
        <taxon>Teleostei</taxon>
        <taxon>Ostariophysi</taxon>
        <taxon>Cypriniformes</taxon>
        <taxon>Xenocyprididae</taxon>
        <taxon>Xenocypridinae</taxon>
        <taxon>Xenocypridinae incertae sedis</taxon>
        <taxon>Anabarilius</taxon>
    </lineage>
</organism>
<dbReference type="AlphaFoldDB" id="A0A3N0YVB2"/>
<comment type="caution">
    <text evidence="4">The sequence shown here is derived from an EMBL/GenBank/DDBJ whole genome shotgun (WGS) entry which is preliminary data.</text>
</comment>
<dbReference type="SUPFAM" id="SSF57535">
    <property type="entry name" value="Complement control module/SCR domain"/>
    <property type="match status" value="1"/>
</dbReference>
<keyword evidence="2" id="KW-0768">Sushi</keyword>
<reference evidence="4 5" key="1">
    <citation type="submission" date="2018-10" db="EMBL/GenBank/DDBJ databases">
        <title>Genome assembly for a Yunnan-Guizhou Plateau 3E fish, Anabarilius grahami (Regan), and its evolutionary and genetic applications.</title>
        <authorList>
            <person name="Jiang W."/>
        </authorList>
    </citation>
    <scope>NUCLEOTIDE SEQUENCE [LARGE SCALE GENOMIC DNA]</scope>
    <source>
        <strain evidence="4">AG-KIZ</strain>
        <tissue evidence="4">Muscle</tissue>
    </source>
</reference>
<dbReference type="PANTHER" id="PTHR15060:SF0">
    <property type="entry name" value="INTERLEUKIN-15 RECEPTOR SUBUNIT ALPHA"/>
    <property type="match status" value="1"/>
</dbReference>
<keyword evidence="5" id="KW-1185">Reference proteome</keyword>
<proteinExistence type="predicted"/>
<evidence type="ECO:0000259" key="3">
    <source>
        <dbReference type="PROSITE" id="PS50923"/>
    </source>
</evidence>
<comment type="caution">
    <text evidence="2">Lacks conserved residue(s) required for the propagation of feature annotation.</text>
</comment>
<feature type="domain" description="Sushi" evidence="3">
    <location>
        <begin position="67"/>
        <end position="129"/>
    </location>
</feature>
<gene>
    <name evidence="4" type="ORF">DPX16_15173</name>
</gene>
<dbReference type="Proteomes" id="UP000281406">
    <property type="component" value="Unassembled WGS sequence"/>
</dbReference>
<evidence type="ECO:0000256" key="1">
    <source>
        <dbReference type="ARBA" id="ARBA00023157"/>
    </source>
</evidence>
<dbReference type="GO" id="GO:0042010">
    <property type="term" value="F:interleukin-15 receptor activity"/>
    <property type="evidence" value="ECO:0007669"/>
    <property type="project" value="InterPro"/>
</dbReference>
<sequence length="168" mass="19020">MLWTESDVSTLHKCRTSLLGGVISYTFVWIYPSAFHLNSPGQVDMHVLVILIFMTAANQHNFARASGFCGPPQIPNTVPVNEKYPINKTIRIQCVEGYVRKAGTSNQIRCTEKDGNISWHYILNFECILLTASRARYKQHSCAAVLRETYTRLTCPNAEQAEVNEPHF</sequence>